<feature type="compositionally biased region" description="Basic and acidic residues" evidence="1">
    <location>
        <begin position="11"/>
        <end position="26"/>
    </location>
</feature>
<accession>A0AAU9XA44</accession>
<dbReference type="Proteomes" id="UP001159428">
    <property type="component" value="Unassembled WGS sequence"/>
</dbReference>
<keyword evidence="3" id="KW-1185">Reference proteome</keyword>
<dbReference type="AlphaFoldDB" id="A0AAU9XA44"/>
<protein>
    <submittedName>
        <fullName evidence="2">Uncharacterized protein</fullName>
    </submittedName>
</protein>
<name>A0AAU9XA44_9CNID</name>
<reference evidence="2 3" key="1">
    <citation type="submission" date="2022-05" db="EMBL/GenBank/DDBJ databases">
        <authorList>
            <consortium name="Genoscope - CEA"/>
            <person name="William W."/>
        </authorList>
    </citation>
    <scope>NUCLEOTIDE SEQUENCE [LARGE SCALE GENOMIC DNA]</scope>
</reference>
<comment type="caution">
    <text evidence="2">The sequence shown here is derived from an EMBL/GenBank/DDBJ whole genome shotgun (WGS) entry which is preliminary data.</text>
</comment>
<dbReference type="EMBL" id="CALNXJ010000035">
    <property type="protein sequence ID" value="CAH3141184.1"/>
    <property type="molecule type" value="Genomic_DNA"/>
</dbReference>
<feature type="region of interest" description="Disordered" evidence="1">
    <location>
        <begin position="1"/>
        <end position="31"/>
    </location>
</feature>
<evidence type="ECO:0000313" key="2">
    <source>
        <dbReference type="EMBL" id="CAH3141184.1"/>
    </source>
</evidence>
<sequence length="195" mass="22725">MHGSSAPVVSSHERENNFESIVEHDPAPSPLARQSWSEEEQMAVQDIFAEQIRRQSVTMAEVLKLEHTHPLLKNCENKRLHDKVRRLYPFKKTTDGECLEDTQKSVDAIEDSDANSLTVAPTNQSKTRIFEEEEFSLFKELFKDMIQNGVKIEQKEVVNRLKRNGHGYLYEKYTKQKVTDKIRGLLTTHIRQWRS</sequence>
<gene>
    <name evidence="2" type="ORF">PMEA_00019565</name>
</gene>
<evidence type="ECO:0000313" key="3">
    <source>
        <dbReference type="Proteomes" id="UP001159428"/>
    </source>
</evidence>
<evidence type="ECO:0000256" key="1">
    <source>
        <dbReference type="SAM" id="MobiDB-lite"/>
    </source>
</evidence>
<organism evidence="2 3">
    <name type="scientific">Pocillopora meandrina</name>
    <dbReference type="NCBI Taxonomy" id="46732"/>
    <lineage>
        <taxon>Eukaryota</taxon>
        <taxon>Metazoa</taxon>
        <taxon>Cnidaria</taxon>
        <taxon>Anthozoa</taxon>
        <taxon>Hexacorallia</taxon>
        <taxon>Scleractinia</taxon>
        <taxon>Astrocoeniina</taxon>
        <taxon>Pocilloporidae</taxon>
        <taxon>Pocillopora</taxon>
    </lineage>
</organism>
<proteinExistence type="predicted"/>